<evidence type="ECO:0000313" key="1">
    <source>
        <dbReference type="EMBL" id="AXN02479.1"/>
    </source>
</evidence>
<keyword evidence="2" id="KW-1185">Reference proteome</keyword>
<organism evidence="1 2">
    <name type="scientific">Candidatus Vidania fulgoroideorum</name>
    <dbReference type="NCBI Taxonomy" id="881286"/>
    <lineage>
        <taxon>Bacteria</taxon>
        <taxon>Pseudomonadati</taxon>
        <taxon>Pseudomonadota</taxon>
        <taxon>Betaproteobacteria</taxon>
        <taxon>Candidatus Vidania</taxon>
    </lineage>
</organism>
<dbReference type="Proteomes" id="UP000257084">
    <property type="component" value="Chromosome"/>
</dbReference>
<proteinExistence type="predicted"/>
<dbReference type="EMBL" id="CP028360">
    <property type="protein sequence ID" value="AXN02479.1"/>
    <property type="molecule type" value="Genomic_DNA"/>
</dbReference>
<dbReference type="AlphaFoldDB" id="A0A346E0H4"/>
<name>A0A346E0H4_9PROT</name>
<reference evidence="1 2" key="1">
    <citation type="submission" date="2018-03" db="EMBL/GenBank/DDBJ databases">
        <title>A parallel universe: an anciently diverged bacterial symbiosis in a Hawaiian planthopper (Hemiptera: Cixiidae) reveals rearranged nutritional responsibilities.</title>
        <authorList>
            <person name="Bennett G."/>
            <person name="Mao M."/>
        </authorList>
    </citation>
    <scope>NUCLEOTIDE SEQUENCE [LARGE SCALE GENOMIC DNA]</scope>
    <source>
        <strain evidence="1 2">OLIH</strain>
    </source>
</reference>
<gene>
    <name evidence="1" type="ORF">C9I84_081</name>
</gene>
<dbReference type="KEGG" id="vfg:C9I84_081"/>
<sequence>MKIESILKIYKKTNILIDRRDVSLFLELLSKIFKNVYFFSKSKIYIKKILYYKKKKQNKTTIYFIKNKNNKDSYYVYEGNFVSKKKCSCLYFFREKKIFYLNFSIIKRILKLKNRKKKINRNFYDIINNTEDYFLYFCNFIIKNPLFLSNRNIFFFSNLLHLFNKYRIFNVYLFLILFKYESFFIQKI</sequence>
<protein>
    <submittedName>
        <fullName evidence="1">Uncharacterized protein</fullName>
    </submittedName>
</protein>
<evidence type="ECO:0000313" key="2">
    <source>
        <dbReference type="Proteomes" id="UP000257084"/>
    </source>
</evidence>
<accession>A0A346E0H4</accession>